<name>A0ABX7ICA6_9BACT</name>
<accession>A0ABX7ICA6</accession>
<dbReference type="EMBL" id="CP056775">
    <property type="protein sequence ID" value="QRR03555.1"/>
    <property type="molecule type" value="Genomic_DNA"/>
</dbReference>
<keyword evidence="2" id="KW-1185">Reference proteome</keyword>
<dbReference type="Pfam" id="PF22028">
    <property type="entry name" value="DUF6934"/>
    <property type="match status" value="1"/>
</dbReference>
<protein>
    <submittedName>
        <fullName evidence="1">Uncharacterized protein</fullName>
    </submittedName>
</protein>
<proteinExistence type="predicted"/>
<evidence type="ECO:0000313" key="1">
    <source>
        <dbReference type="EMBL" id="QRR03555.1"/>
    </source>
</evidence>
<reference evidence="1 2" key="1">
    <citation type="submission" date="2020-06" db="EMBL/GenBank/DDBJ databases">
        <title>Dyadobacter sandarakinus sp. nov., isolated from the soil of the Arctic Yellow River Station.</title>
        <authorList>
            <person name="Zhang Y."/>
            <person name="Peng F."/>
        </authorList>
    </citation>
    <scope>NUCLEOTIDE SEQUENCE [LARGE SCALE GENOMIC DNA]</scope>
    <source>
        <strain evidence="1 2">Q3-56</strain>
    </source>
</reference>
<dbReference type="InterPro" id="IPR053865">
    <property type="entry name" value="DUF6934"/>
</dbReference>
<dbReference type="RefSeq" id="WP_204659646.1">
    <property type="nucleotide sequence ID" value="NZ_CP056775.1"/>
</dbReference>
<organism evidence="1 2">
    <name type="scientific">Dyadobacter sandarakinus</name>
    <dbReference type="NCBI Taxonomy" id="2747268"/>
    <lineage>
        <taxon>Bacteria</taxon>
        <taxon>Pseudomonadati</taxon>
        <taxon>Bacteroidota</taxon>
        <taxon>Cytophagia</taxon>
        <taxon>Cytophagales</taxon>
        <taxon>Spirosomataceae</taxon>
        <taxon>Dyadobacter</taxon>
    </lineage>
</organism>
<evidence type="ECO:0000313" key="2">
    <source>
        <dbReference type="Proteomes" id="UP000612680"/>
    </source>
</evidence>
<dbReference type="Proteomes" id="UP000612680">
    <property type="component" value="Chromosome"/>
</dbReference>
<gene>
    <name evidence="1" type="ORF">HWI92_22890</name>
</gene>
<sequence length="148" mass="16547">MNLDTYTLSASPDFQSFKFYSVGPNGSIPKAVQFQTILGTDYFNLAFGDLDPASGELDDLAKSNNGDSEKVLATVVTALYSFLKKYPNATVYAKGSTPVRTRLYRMGIFKYYNKANSDISVYGELELEFEPFCSGQDYLGFLVRKKFN</sequence>